<dbReference type="InterPro" id="IPR011343">
    <property type="entry name" value="DeoC"/>
</dbReference>
<feature type="region of interest" description="Disordered" evidence="16">
    <location>
        <begin position="227"/>
        <end position="295"/>
    </location>
</feature>
<dbReference type="GO" id="GO:0009264">
    <property type="term" value="P:deoxyribonucleotide catabolic process"/>
    <property type="evidence" value="ECO:0007669"/>
    <property type="project" value="InterPro"/>
</dbReference>
<keyword evidence="10" id="KW-0675">Receptor</keyword>
<keyword evidence="5" id="KW-0863">Zinc-finger</keyword>
<evidence type="ECO:0000256" key="14">
    <source>
        <dbReference type="ARBA" id="ARBA00032755"/>
    </source>
</evidence>
<dbReference type="PRINTS" id="PR00047">
    <property type="entry name" value="STROIDFINGER"/>
</dbReference>
<dbReference type="CDD" id="cd06916">
    <property type="entry name" value="NR_DBD_like"/>
    <property type="match status" value="1"/>
</dbReference>
<dbReference type="InterPro" id="IPR013088">
    <property type="entry name" value="Znf_NHR/GATA"/>
</dbReference>
<feature type="domain" description="Nuclear receptor" evidence="17">
    <location>
        <begin position="305"/>
        <end position="376"/>
    </location>
</feature>
<dbReference type="EMBL" id="CAJNOQ010017839">
    <property type="protein sequence ID" value="CAF1409641.1"/>
    <property type="molecule type" value="Genomic_DNA"/>
</dbReference>
<evidence type="ECO:0000256" key="12">
    <source>
        <dbReference type="ARBA" id="ARBA00023242"/>
    </source>
</evidence>
<evidence type="ECO:0000259" key="17">
    <source>
        <dbReference type="PROSITE" id="PS51030"/>
    </source>
</evidence>
<dbReference type="UniPathway" id="UPA00002">
    <property type="reaction ID" value="UER00468"/>
</dbReference>
<dbReference type="HAMAP" id="MF_00114">
    <property type="entry name" value="DeoC_type1"/>
    <property type="match status" value="1"/>
</dbReference>
<evidence type="ECO:0000256" key="16">
    <source>
        <dbReference type="SAM" id="MobiDB-lite"/>
    </source>
</evidence>
<keyword evidence="20" id="KW-1185">Reference proteome</keyword>
<feature type="compositionally biased region" description="Low complexity" evidence="16">
    <location>
        <begin position="276"/>
        <end position="295"/>
    </location>
</feature>
<dbReference type="SMART" id="SM01133">
    <property type="entry name" value="DeoC"/>
    <property type="match status" value="1"/>
</dbReference>
<dbReference type="NCBIfam" id="TIGR00126">
    <property type="entry name" value="deoC"/>
    <property type="match status" value="1"/>
</dbReference>
<keyword evidence="9" id="KW-0804">Transcription</keyword>
<dbReference type="GO" id="GO:0008270">
    <property type="term" value="F:zinc ion binding"/>
    <property type="evidence" value="ECO:0007669"/>
    <property type="project" value="UniProtKB-KW"/>
</dbReference>
<dbReference type="Proteomes" id="UP000681722">
    <property type="component" value="Unassembled WGS sequence"/>
</dbReference>
<organism evidence="18 20">
    <name type="scientific">Didymodactylos carnosus</name>
    <dbReference type="NCBI Taxonomy" id="1234261"/>
    <lineage>
        <taxon>Eukaryota</taxon>
        <taxon>Metazoa</taxon>
        <taxon>Spiralia</taxon>
        <taxon>Gnathifera</taxon>
        <taxon>Rotifera</taxon>
        <taxon>Eurotatoria</taxon>
        <taxon>Bdelloidea</taxon>
        <taxon>Philodinida</taxon>
        <taxon>Philodinidae</taxon>
        <taxon>Didymodactylos</taxon>
    </lineage>
</organism>
<dbReference type="GO" id="GO:0003700">
    <property type="term" value="F:DNA-binding transcription factor activity"/>
    <property type="evidence" value="ECO:0007669"/>
    <property type="project" value="InterPro"/>
</dbReference>
<dbReference type="FunFam" id="3.20.20.70:FF:000044">
    <property type="entry name" value="Deoxyribose-phosphate aldolase"/>
    <property type="match status" value="1"/>
</dbReference>
<keyword evidence="4" id="KW-0479">Metal-binding</keyword>
<keyword evidence="7" id="KW-0805">Transcription regulation</keyword>
<evidence type="ECO:0000256" key="5">
    <source>
        <dbReference type="ARBA" id="ARBA00022771"/>
    </source>
</evidence>
<evidence type="ECO:0000256" key="6">
    <source>
        <dbReference type="ARBA" id="ARBA00022833"/>
    </source>
</evidence>
<dbReference type="InterPro" id="IPR001628">
    <property type="entry name" value="Znf_hrmn_rcpt"/>
</dbReference>
<dbReference type="OrthoDB" id="5771769at2759"/>
<dbReference type="Pfam" id="PF01791">
    <property type="entry name" value="DeoC"/>
    <property type="match status" value="1"/>
</dbReference>
<evidence type="ECO:0000313" key="18">
    <source>
        <dbReference type="EMBL" id="CAF1409641.1"/>
    </source>
</evidence>
<dbReference type="PANTHER" id="PTHR10889">
    <property type="entry name" value="DEOXYRIBOSE-PHOSPHATE ALDOLASE"/>
    <property type="match status" value="1"/>
</dbReference>
<dbReference type="Pfam" id="PF00105">
    <property type="entry name" value="zf-C4"/>
    <property type="match status" value="1"/>
</dbReference>
<feature type="non-terminal residue" evidence="18">
    <location>
        <position position="1"/>
    </location>
</feature>
<evidence type="ECO:0000313" key="19">
    <source>
        <dbReference type="EMBL" id="CAF4298991.1"/>
    </source>
</evidence>
<dbReference type="GO" id="GO:0016052">
    <property type="term" value="P:carbohydrate catabolic process"/>
    <property type="evidence" value="ECO:0007669"/>
    <property type="project" value="TreeGrafter"/>
</dbReference>
<dbReference type="SUPFAM" id="SSF51569">
    <property type="entry name" value="Aldolase"/>
    <property type="match status" value="1"/>
</dbReference>
<reference evidence="18" key="1">
    <citation type="submission" date="2021-02" db="EMBL/GenBank/DDBJ databases">
        <authorList>
            <person name="Nowell W R."/>
        </authorList>
    </citation>
    <scope>NUCLEOTIDE SEQUENCE</scope>
</reference>
<comment type="similarity">
    <text evidence="1">Belongs to the DeoC/FbaB aldolase family. DeoC type 1 subfamily.</text>
</comment>
<dbReference type="SMART" id="SM00399">
    <property type="entry name" value="ZnF_C4"/>
    <property type="match status" value="1"/>
</dbReference>
<dbReference type="PROSITE" id="PS51030">
    <property type="entry name" value="NUCLEAR_REC_DBD_2"/>
    <property type="match status" value="1"/>
</dbReference>
<dbReference type="PANTHER" id="PTHR10889:SF1">
    <property type="entry name" value="DEOXYRIBOSE-PHOSPHATE ALDOLASE"/>
    <property type="match status" value="1"/>
</dbReference>
<comment type="catalytic activity">
    <reaction evidence="15">
        <text>2-deoxy-D-ribose 5-phosphate = D-glyceraldehyde 3-phosphate + acetaldehyde</text>
        <dbReference type="Rhea" id="RHEA:12821"/>
        <dbReference type="ChEBI" id="CHEBI:15343"/>
        <dbReference type="ChEBI" id="CHEBI:59776"/>
        <dbReference type="ChEBI" id="CHEBI:62877"/>
        <dbReference type="EC" id="4.1.2.4"/>
    </reaction>
</comment>
<feature type="compositionally biased region" description="Polar residues" evidence="16">
    <location>
        <begin position="266"/>
        <end position="275"/>
    </location>
</feature>
<keyword evidence="13" id="KW-0704">Schiff base</keyword>
<keyword evidence="8" id="KW-0238">DNA-binding</keyword>
<keyword evidence="6" id="KW-0862">Zinc</keyword>
<name>A0A815LS06_9BILA</name>
<evidence type="ECO:0000256" key="13">
    <source>
        <dbReference type="ARBA" id="ARBA00023270"/>
    </source>
</evidence>
<dbReference type="InterPro" id="IPR028581">
    <property type="entry name" value="DeoC_typeI"/>
</dbReference>
<dbReference type="Proteomes" id="UP000663829">
    <property type="component" value="Unassembled WGS sequence"/>
</dbReference>
<evidence type="ECO:0000256" key="8">
    <source>
        <dbReference type="ARBA" id="ARBA00023125"/>
    </source>
</evidence>
<dbReference type="AlphaFoldDB" id="A0A815LS06"/>
<evidence type="ECO:0000256" key="2">
    <source>
        <dbReference type="ARBA" id="ARBA00012515"/>
    </source>
</evidence>
<dbReference type="InterPro" id="IPR013785">
    <property type="entry name" value="Aldolase_TIM"/>
</dbReference>
<sequence length="376" mass="41495">MSSLTQVQLDLSSKIDHTLLKPDSTDDQIITLCSQAIQYQFASVCIQPTYVQLAHEHLKQQEQSSKVKVCTVIGFPLGSNTTETKLFECQQAIDQGAEEIDMVINIGKVKSKHWNYLEQEIKQIKDKCKNLVLKVIIETCLLTREEKIQLCQIVTRCHADYIKTSTGFSTGGATLDDIKLMREYCGENVKIKASGGIRDIKFANELIDAGATRLGYSYSDTSYIPSPAMSNQNPSTPTTMQSMGQNSNYSSSGGDSSTSFSPGPVMSTSNMPTQFTSGAASSASNSNTNTGNNNQANNGNIASSKYCCAICGDKASGKHYGVHSCEGCKGFFKRTVRKDLTYTCRDNRECIIDKRQRNRCQYCRYQKCLSVGMKKE</sequence>
<evidence type="ECO:0000256" key="9">
    <source>
        <dbReference type="ARBA" id="ARBA00023163"/>
    </source>
</evidence>
<keyword evidence="11" id="KW-0456">Lyase</keyword>
<dbReference type="Gene3D" id="3.20.20.70">
    <property type="entry name" value="Aldolase class I"/>
    <property type="match status" value="1"/>
</dbReference>
<evidence type="ECO:0000256" key="11">
    <source>
        <dbReference type="ARBA" id="ARBA00023239"/>
    </source>
</evidence>
<dbReference type="GO" id="GO:0046386">
    <property type="term" value="P:deoxyribose phosphate catabolic process"/>
    <property type="evidence" value="ECO:0007669"/>
    <property type="project" value="UniProtKB-UniPathway"/>
</dbReference>
<feature type="compositionally biased region" description="Low complexity" evidence="16">
    <location>
        <begin position="242"/>
        <end position="263"/>
    </location>
</feature>
<evidence type="ECO:0000256" key="3">
    <source>
        <dbReference type="ARBA" id="ARBA00022490"/>
    </source>
</evidence>
<evidence type="ECO:0000256" key="10">
    <source>
        <dbReference type="ARBA" id="ARBA00023170"/>
    </source>
</evidence>
<dbReference type="GO" id="GO:0004139">
    <property type="term" value="F:deoxyribose-phosphate aldolase activity"/>
    <property type="evidence" value="ECO:0007669"/>
    <property type="project" value="UniProtKB-EC"/>
</dbReference>
<dbReference type="EMBL" id="CAJOBC010083262">
    <property type="protein sequence ID" value="CAF4298991.1"/>
    <property type="molecule type" value="Genomic_DNA"/>
</dbReference>
<dbReference type="SUPFAM" id="SSF57716">
    <property type="entry name" value="Glucocorticoid receptor-like (DNA-binding domain)"/>
    <property type="match status" value="1"/>
</dbReference>
<evidence type="ECO:0000256" key="15">
    <source>
        <dbReference type="ARBA" id="ARBA00048791"/>
    </source>
</evidence>
<evidence type="ECO:0000256" key="4">
    <source>
        <dbReference type="ARBA" id="ARBA00022723"/>
    </source>
</evidence>
<dbReference type="InterPro" id="IPR002915">
    <property type="entry name" value="DeoC/FbaB/LacD_aldolase"/>
</dbReference>
<dbReference type="CDD" id="cd00959">
    <property type="entry name" value="DeoC"/>
    <property type="match status" value="1"/>
</dbReference>
<dbReference type="Gene3D" id="3.30.50.10">
    <property type="entry name" value="Erythroid Transcription Factor GATA-1, subunit A"/>
    <property type="match status" value="1"/>
</dbReference>
<dbReference type="EC" id="4.1.2.4" evidence="2"/>
<proteinExistence type="inferred from homology"/>
<feature type="compositionally biased region" description="Polar residues" evidence="16">
    <location>
        <begin position="227"/>
        <end position="241"/>
    </location>
</feature>
<comment type="caution">
    <text evidence="18">The sequence shown here is derived from an EMBL/GenBank/DDBJ whole genome shotgun (WGS) entry which is preliminary data.</text>
</comment>
<dbReference type="GO" id="GO:0005737">
    <property type="term" value="C:cytoplasm"/>
    <property type="evidence" value="ECO:0007669"/>
    <property type="project" value="InterPro"/>
</dbReference>
<evidence type="ECO:0000256" key="7">
    <source>
        <dbReference type="ARBA" id="ARBA00023015"/>
    </source>
</evidence>
<keyword evidence="3" id="KW-0963">Cytoplasm</keyword>
<dbReference type="GO" id="GO:0043565">
    <property type="term" value="F:sequence-specific DNA binding"/>
    <property type="evidence" value="ECO:0007669"/>
    <property type="project" value="InterPro"/>
</dbReference>
<accession>A0A815LS06</accession>
<evidence type="ECO:0000313" key="20">
    <source>
        <dbReference type="Proteomes" id="UP000663829"/>
    </source>
</evidence>
<keyword evidence="12" id="KW-0539">Nucleus</keyword>
<protein>
    <recommendedName>
        <fullName evidence="2">deoxyribose-phosphate aldolase</fullName>
        <ecNumber evidence="2">4.1.2.4</ecNumber>
    </recommendedName>
    <alternativeName>
        <fullName evidence="14">2-deoxy-D-ribose 5-phosphate aldolase</fullName>
    </alternativeName>
</protein>
<dbReference type="FunFam" id="3.30.50.10:FF:000056">
    <property type="entry name" value="Peroxisome proliferator-activated receptor gamma"/>
    <property type="match status" value="1"/>
</dbReference>
<dbReference type="PROSITE" id="PS00031">
    <property type="entry name" value="NUCLEAR_REC_DBD_1"/>
    <property type="match status" value="1"/>
</dbReference>
<evidence type="ECO:0000256" key="1">
    <source>
        <dbReference type="ARBA" id="ARBA00010936"/>
    </source>
</evidence>
<gene>
    <name evidence="18" type="ORF">GPM918_LOCUS33465</name>
    <name evidence="19" type="ORF">SRO942_LOCUS34149</name>
</gene>